<keyword evidence="2" id="KW-1133">Transmembrane helix</keyword>
<dbReference type="AlphaFoldDB" id="M5TV41"/>
<gene>
    <name evidence="3" type="ORF">RSSM_05502</name>
</gene>
<reference evidence="3 4" key="1">
    <citation type="journal article" date="2013" name="Mar. Genomics">
        <title>Expression of sulfatases in Rhodopirellula baltica and the diversity of sulfatases in the genus Rhodopirellula.</title>
        <authorList>
            <person name="Wegner C.E."/>
            <person name="Richter-Heitmann T."/>
            <person name="Klindworth A."/>
            <person name="Klockow C."/>
            <person name="Richter M."/>
            <person name="Achstetter T."/>
            <person name="Glockner F.O."/>
            <person name="Harder J."/>
        </authorList>
    </citation>
    <scope>NUCLEOTIDE SEQUENCE [LARGE SCALE GENOMIC DNA]</scope>
    <source>
        <strain evidence="3 4">SM41</strain>
    </source>
</reference>
<evidence type="ECO:0000313" key="3">
    <source>
        <dbReference type="EMBL" id="EMI53062.1"/>
    </source>
</evidence>
<dbReference type="SUPFAM" id="SSF82171">
    <property type="entry name" value="DPP6 N-terminal domain-like"/>
    <property type="match status" value="1"/>
</dbReference>
<keyword evidence="2" id="KW-0472">Membrane</keyword>
<keyword evidence="4" id="KW-1185">Reference proteome</keyword>
<feature type="compositionally biased region" description="Basic residues" evidence="1">
    <location>
        <begin position="14"/>
        <end position="25"/>
    </location>
</feature>
<evidence type="ECO:0000313" key="4">
    <source>
        <dbReference type="Proteomes" id="UP000011885"/>
    </source>
</evidence>
<accession>M5TV41</accession>
<dbReference type="InterPro" id="IPR011042">
    <property type="entry name" value="6-blade_b-propeller_TolB-like"/>
</dbReference>
<dbReference type="Gene3D" id="2.120.10.30">
    <property type="entry name" value="TolB, C-terminal domain"/>
    <property type="match status" value="1"/>
</dbReference>
<feature type="region of interest" description="Disordered" evidence="1">
    <location>
        <begin position="1"/>
        <end position="25"/>
    </location>
</feature>
<evidence type="ECO:0000256" key="2">
    <source>
        <dbReference type="SAM" id="Phobius"/>
    </source>
</evidence>
<comment type="caution">
    <text evidence="3">The sequence shown here is derived from an EMBL/GenBank/DDBJ whole genome shotgun (WGS) entry which is preliminary data.</text>
</comment>
<organism evidence="3 4">
    <name type="scientific">Rhodopirellula sallentina SM41</name>
    <dbReference type="NCBI Taxonomy" id="1263870"/>
    <lineage>
        <taxon>Bacteria</taxon>
        <taxon>Pseudomonadati</taxon>
        <taxon>Planctomycetota</taxon>
        <taxon>Planctomycetia</taxon>
        <taxon>Pirellulales</taxon>
        <taxon>Pirellulaceae</taxon>
        <taxon>Rhodopirellula</taxon>
    </lineage>
</organism>
<keyword evidence="2" id="KW-0812">Transmembrane</keyword>
<evidence type="ECO:0000256" key="1">
    <source>
        <dbReference type="SAM" id="MobiDB-lite"/>
    </source>
</evidence>
<dbReference type="EMBL" id="ANOH01000385">
    <property type="protein sequence ID" value="EMI53062.1"/>
    <property type="molecule type" value="Genomic_DNA"/>
</dbReference>
<sequence length="540" mass="60124">MQPRTTRKPSQTKSGKRKSSHGRKKPPIIAITAGGLFAALILFGIMFSLRTKNGMLVIENLPADAQVMVDQENVRLRWNDGKDSATVRIKPGTRQVEVLSGGAKIAGDTVTIESGTETSITVIPRTSKDEVENRQLLTSDNPTPRLFPLDELNMPGRNEAAWVSPDGGRIYWEHSDSGGGNAEIFQAERDDLSVSFGNERSVITGKQPTLTPDELQVVFVHTEPKKFKRLYMATRSTKSDRFENAKELMQFGEGLMFNSPCISADGLALFVNARQQNDIRTTKYYVSRRTSIDAAWMPARPVDIRWNAQQQDAPLTWISMAPDEMSFLATHEMGVGRYRVLQFSRTSKTAPFESYEYLTLPGFGNVYGRSPRYSLARNELFLTAPESYAQANSAAWKGFVPKLWAIRDVDRSSIAQAEQSLTLLPAGSEWHGTVKRNWRPGPTTKDDVIFTVESRNGDQFVALINTDHGTQIRRVTGTVEGTGSLSWESSGSNVLTGSGGMSGSHHGHVKDDYIRVESNWVNSKKQKVDAVYELRRNPEQ</sequence>
<dbReference type="Proteomes" id="UP000011885">
    <property type="component" value="Unassembled WGS sequence"/>
</dbReference>
<dbReference type="PATRIC" id="fig|1263870.3.peg.5829"/>
<proteinExistence type="predicted"/>
<protein>
    <submittedName>
        <fullName evidence="3">Secreted protein</fullName>
    </submittedName>
</protein>
<feature type="transmembrane region" description="Helical" evidence="2">
    <location>
        <begin position="27"/>
        <end position="49"/>
    </location>
</feature>
<name>M5TV41_9BACT</name>